<feature type="active site" description="Proton acceptor" evidence="5">
    <location>
        <position position="688"/>
    </location>
</feature>
<dbReference type="InterPro" id="IPR016035">
    <property type="entry name" value="Acyl_Trfase/lysoPLipase"/>
</dbReference>
<evidence type="ECO:0000256" key="2">
    <source>
        <dbReference type="ARBA" id="ARBA00022771"/>
    </source>
</evidence>
<feature type="region of interest" description="Disordered" evidence="6">
    <location>
        <begin position="966"/>
        <end position="997"/>
    </location>
</feature>
<evidence type="ECO:0000256" key="3">
    <source>
        <dbReference type="ARBA" id="ARBA00022833"/>
    </source>
</evidence>
<dbReference type="InterPro" id="IPR002641">
    <property type="entry name" value="PNPLA_dom"/>
</dbReference>
<feature type="domain" description="PNPLA" evidence="7">
    <location>
        <begin position="489"/>
        <end position="702"/>
    </location>
</feature>
<feature type="short sequence motif" description="GXGXXG" evidence="5">
    <location>
        <begin position="493"/>
        <end position="498"/>
    </location>
</feature>
<dbReference type="SUPFAM" id="SSF52151">
    <property type="entry name" value="FabD/lysophospholipase-like"/>
    <property type="match status" value="1"/>
</dbReference>
<dbReference type="EMBL" id="JBHFEH010000007">
    <property type="protein sequence ID" value="KAL2056568.1"/>
    <property type="molecule type" value="Genomic_DNA"/>
</dbReference>
<keyword evidence="5" id="KW-0442">Lipid degradation</keyword>
<keyword evidence="4 5" id="KW-0443">Lipid metabolism</keyword>
<reference evidence="8 9" key="1">
    <citation type="submission" date="2024-09" db="EMBL/GenBank/DDBJ databases">
        <title>Rethinking Asexuality: The Enigmatic Case of Functional Sexual Genes in Lepraria (Stereocaulaceae).</title>
        <authorList>
            <person name="Doellman M."/>
            <person name="Sun Y."/>
            <person name="Barcenas-Pena A."/>
            <person name="Lumbsch H.T."/>
            <person name="Grewe F."/>
        </authorList>
    </citation>
    <scope>NUCLEOTIDE SEQUENCE [LARGE SCALE GENOMIC DNA]</scope>
    <source>
        <strain evidence="8 9">Grewe 0041</strain>
    </source>
</reference>
<keyword evidence="2" id="KW-0863">Zinc-finger</keyword>
<dbReference type="CDD" id="cd07199">
    <property type="entry name" value="Pat17_PNPLA8_PNPLA9_like"/>
    <property type="match status" value="1"/>
</dbReference>
<keyword evidence="1" id="KW-0479">Metal-binding</keyword>
<keyword evidence="9" id="KW-1185">Reference proteome</keyword>
<dbReference type="PROSITE" id="PS00518">
    <property type="entry name" value="ZF_RING_1"/>
    <property type="match status" value="1"/>
</dbReference>
<evidence type="ECO:0000313" key="9">
    <source>
        <dbReference type="Proteomes" id="UP001590951"/>
    </source>
</evidence>
<evidence type="ECO:0000313" key="8">
    <source>
        <dbReference type="EMBL" id="KAL2056568.1"/>
    </source>
</evidence>
<evidence type="ECO:0000256" key="4">
    <source>
        <dbReference type="ARBA" id="ARBA00023098"/>
    </source>
</evidence>
<dbReference type="PROSITE" id="PS51635">
    <property type="entry name" value="PNPLA"/>
    <property type="match status" value="1"/>
</dbReference>
<proteinExistence type="predicted"/>
<feature type="active site" description="Nucleophile" evidence="5">
    <location>
        <position position="529"/>
    </location>
</feature>
<keyword evidence="5" id="KW-0378">Hydrolase</keyword>
<feature type="short sequence motif" description="DGA/G" evidence="5">
    <location>
        <begin position="688"/>
        <end position="690"/>
    </location>
</feature>
<accession>A0ABR4BG96</accession>
<dbReference type="Gene3D" id="3.40.1090.10">
    <property type="entry name" value="Cytosolic phospholipase A2 catalytic domain"/>
    <property type="match status" value="1"/>
</dbReference>
<protein>
    <recommendedName>
        <fullName evidence="7">PNPLA domain-containing protein</fullName>
    </recommendedName>
</protein>
<comment type="caution">
    <text evidence="8">The sequence shown here is derived from an EMBL/GenBank/DDBJ whole genome shotgun (WGS) entry which is preliminary data.</text>
</comment>
<evidence type="ECO:0000259" key="7">
    <source>
        <dbReference type="PROSITE" id="PS51635"/>
    </source>
</evidence>
<keyword evidence="3" id="KW-0862">Zinc</keyword>
<sequence length="997" mass="112315">MTICKHFEWIHVAGGKEVALINSGRLTRVVGELTNPATQQPSVLLFIGRKAKTQALRELFPNHIKKGRNDGIATLRIDNTSLYSDHPVLFAESDPSATVASTLNASCHESESFPIRWANATTVHDVYDILHARILCPFSDVLCIFADDFPNFNSVVDRLKTWAVAGRGSSPFEQARPSVVIVKRGAGTSASPTHDLLEMQDVQISLDEKVLKDFFSSIKVLHLADEQISPLARFRRLKELLWRQMDEMRNVRLRCRCLYSAVHLNKFFQMAVSHTAASVLRPFNFVTASRLGNEVGPDHADHLTSFFRLGMDHGLSDDTMERFLASTILLDAYPPKMHHFDPNTVYDAIYHPSCLRSLESLFKERSYSENEAVKQAEDQEQCIKRYLAMYFVDMVSFGKTAAQVHRENAGGLGIPWPQLQSNRTDLWCLRRKPEHTLSCGHAICNVCVRIYGDETPFVDCQYHVGTCLLCHSGDCTIRLKPFSAGERLLAIDGGGTHGVIPLDILAIIQGMMGSELPIQDLFDIAFGTSVGGLIVCILFLRGMPASQCVHVFDALARKLFERPQGRTNFLQRLRLSLKGWYKDGHYDANALEDCLKDHLGADDRMFGYQPGVVATKVGVIAATIGNASPVIFTNYNGPGARKDECGYTHIRPEKVEDEPCIWEAGRGTSAAPVLYRSAQIKASGPVQDGGMRGHNNPVRIALSERLRNDPSLLAPDVVVSLGTGSQKTSASPRATDFRHVILDGYVPRLWRSYMSSFNGQKIWEELMNSVDERKREDYIRLNPVLPSNEPAIDNTDRMDELRETVHVPQMYRDCKKTLYTLLVFAFYFELASSERVREGQYRCHGTIRCRLPGMSIVKLLTRINIANLVFTTDVETLGYYEARLDLCVLCHRYQKKVDFLVRHPTELVTIYCESFTHGRRKISAFPQTIRWFEDHQKLDAPFGTAFHRDLQDRSCKGCISSIGLKRPTSDDQQRSQMCKKPRLGRRSEGLSSEQESI</sequence>
<dbReference type="Pfam" id="PF01734">
    <property type="entry name" value="Patatin"/>
    <property type="match status" value="1"/>
</dbReference>
<evidence type="ECO:0000256" key="1">
    <source>
        <dbReference type="ARBA" id="ARBA00022723"/>
    </source>
</evidence>
<organism evidence="8 9">
    <name type="scientific">Lepraria finkii</name>
    <dbReference type="NCBI Taxonomy" id="1340010"/>
    <lineage>
        <taxon>Eukaryota</taxon>
        <taxon>Fungi</taxon>
        <taxon>Dikarya</taxon>
        <taxon>Ascomycota</taxon>
        <taxon>Pezizomycotina</taxon>
        <taxon>Lecanoromycetes</taxon>
        <taxon>OSLEUM clade</taxon>
        <taxon>Lecanoromycetidae</taxon>
        <taxon>Lecanorales</taxon>
        <taxon>Lecanorineae</taxon>
        <taxon>Stereocaulaceae</taxon>
        <taxon>Lepraria</taxon>
    </lineage>
</organism>
<dbReference type="Proteomes" id="UP001590951">
    <property type="component" value="Unassembled WGS sequence"/>
</dbReference>
<evidence type="ECO:0000256" key="6">
    <source>
        <dbReference type="SAM" id="MobiDB-lite"/>
    </source>
</evidence>
<feature type="short sequence motif" description="GXSXG" evidence="5">
    <location>
        <begin position="527"/>
        <end position="531"/>
    </location>
</feature>
<name>A0ABR4BG96_9LECA</name>
<dbReference type="PANTHER" id="PTHR24185:SF8">
    <property type="entry name" value="PNPLA DOMAIN-CONTAINING PROTEIN"/>
    <property type="match status" value="1"/>
</dbReference>
<dbReference type="PANTHER" id="PTHR24185">
    <property type="entry name" value="CALCIUM-INDEPENDENT PHOSPHOLIPASE A2-GAMMA"/>
    <property type="match status" value="1"/>
</dbReference>
<dbReference type="InterPro" id="IPR017907">
    <property type="entry name" value="Znf_RING_CS"/>
</dbReference>
<gene>
    <name evidence="8" type="ORF">ABVK25_002962</name>
</gene>
<evidence type="ECO:0000256" key="5">
    <source>
        <dbReference type="PROSITE-ProRule" id="PRU01161"/>
    </source>
</evidence>